<feature type="transmembrane region" description="Helical" evidence="1">
    <location>
        <begin position="57"/>
        <end position="81"/>
    </location>
</feature>
<sequence length="82" mass="9235">MSLSIKTQSLQTDSVITLNNYSGILNSNYKSIVIGNFKNISSKSLFNRKQRLKSWSYNRSCCTVATSLKVLLFLVMIIIAII</sequence>
<accession>A0ABR8LR26</accession>
<keyword evidence="3" id="KW-1185">Reference proteome</keyword>
<gene>
    <name evidence="2" type="ORF">IEG06_04405</name>
</gene>
<dbReference type="EMBL" id="JACXXH010000002">
    <property type="protein sequence ID" value="MBD3862682.1"/>
    <property type="molecule type" value="Genomic_DNA"/>
</dbReference>
<keyword evidence="1" id="KW-0812">Transmembrane</keyword>
<keyword evidence="1" id="KW-0472">Membrane</keyword>
<evidence type="ECO:0000256" key="1">
    <source>
        <dbReference type="SAM" id="Phobius"/>
    </source>
</evidence>
<keyword evidence="1" id="KW-1133">Transmembrane helix</keyword>
<name>A0ABR8LR26_9FLAO</name>
<organism evidence="2 3">
    <name type="scientific">Olleya marilimosa</name>
    <dbReference type="NCBI Taxonomy" id="272164"/>
    <lineage>
        <taxon>Bacteria</taxon>
        <taxon>Pseudomonadati</taxon>
        <taxon>Bacteroidota</taxon>
        <taxon>Flavobacteriia</taxon>
        <taxon>Flavobacteriales</taxon>
        <taxon>Flavobacteriaceae</taxon>
    </lineage>
</organism>
<dbReference type="RefSeq" id="WP_191099210.1">
    <property type="nucleotide sequence ID" value="NZ_JACXXF010000002.1"/>
</dbReference>
<reference evidence="2 3" key="1">
    <citation type="submission" date="2020-09" db="EMBL/GenBank/DDBJ databases">
        <title>Bacillus nautilus sp. nov., Chryseoglobus crepusculi sp. nov, and Psychrobacter noctis sp. nov., isolated from deep-sea sponges from the equatorial Atlantic.</title>
        <authorList>
            <person name="Stennett H.L."/>
            <person name="Williams S.E."/>
        </authorList>
    </citation>
    <scope>NUCLEOTIDE SEQUENCE [LARGE SCALE GENOMIC DNA]</scope>
    <source>
        <strain evidence="2 3">28M-24</strain>
    </source>
</reference>
<evidence type="ECO:0000313" key="2">
    <source>
        <dbReference type="EMBL" id="MBD3862682.1"/>
    </source>
</evidence>
<protein>
    <submittedName>
        <fullName evidence="2">Uncharacterized protein</fullName>
    </submittedName>
</protein>
<proteinExistence type="predicted"/>
<comment type="caution">
    <text evidence="2">The sequence shown here is derived from an EMBL/GenBank/DDBJ whole genome shotgun (WGS) entry which is preliminary data.</text>
</comment>
<dbReference type="Proteomes" id="UP000627521">
    <property type="component" value="Unassembled WGS sequence"/>
</dbReference>
<evidence type="ECO:0000313" key="3">
    <source>
        <dbReference type="Proteomes" id="UP000627521"/>
    </source>
</evidence>